<dbReference type="EMBL" id="KR063279">
    <property type="protein sequence ID" value="AKL88194.1"/>
    <property type="molecule type" value="Genomic_DNA"/>
</dbReference>
<gene>
    <name evidence="1" type="ORF">GMA3_17</name>
</gene>
<evidence type="ECO:0008006" key="3">
    <source>
        <dbReference type="Google" id="ProtNLM"/>
    </source>
</evidence>
<keyword evidence="2" id="KW-1185">Reference proteome</keyword>
<accession>A0A0K0NKU0</accession>
<dbReference type="RefSeq" id="YP_009188585.1">
    <property type="nucleotide sequence ID" value="NC_028668.1"/>
</dbReference>
<sequence>MGRYYWRPNVAAAVDYGNVDTDGSGTVLGDNSDSTRKKYFDDSGSILTFNLPSPSVIPLGREIIAVRVGHRQVNDLLLFNGWPRSYLRINGKAQANTVAYKQDGYSGSAREILGAALYNKNLAPWSWADCDTMGAETGAAKGEIGPNKGNRWCIATEVFIQLVYNDPVPVPSAPYPANNENINTSSVQFSAKAPASQSEQPVRTVFQVSRVNTFDDDDVRTFVGGLNDKTASDSRSYYVSDPLAGDGSSYTNLGPGTWFMRIKNRDFRNSESAWGATTSFNIVHGPLPGATLIDPVRDSVINSPYKMRGARIATQPQGGRRVGVTWQFATDENFTENVVQWTNSSGGTFVANVDNPFDIYYDPKPRPETESGKHGPTVGVDDPTQYLKQGIWYGRVRATDVYGQSGTWSGSLPFTVTHPPVPRDLIPTGGVSFDQAEAPVKWQFGDPWTEDYQTSYRMRVYDQSNNLVQDTDKTVSGLSRATMSVPGTLHRQMLTIAVDIWDADDIPSASVNQLVGICRLSTAPQTTLTFPGIDETIVSGQPNFTWTSVFAAAGIMQKSFQIKVKEIATGKQVYDSGVIITSAESHMPTRPILKNLFGYQVALTVVDSENLGKTIYQNFATNFERPEIVVATEDHSSYMSEGYVTVNWPSGNPDPFFKEWRIYRKRADETDDQYILAGVVNDSSVKTFDDWLIAGNDNFVYSVVQVAYRFGSPVESEHNPTAQFYVYSENYWLIVEDKPELNIRVAISADRYTDNREMADYNIINGGRRRAYGTKYGKSGNLTAKIRHSNGMSASMFIRKMGMVADNNHSVYMRDPFGGVTLIGLGELSFDRLAGVGESEYGDLDIPYIEVGRPDFNVPQ</sequence>
<organism evidence="1 2">
    <name type="scientific">Gordonia phage GMA3</name>
    <dbReference type="NCBI Taxonomy" id="1647284"/>
    <lineage>
        <taxon>Viruses</taxon>
        <taxon>Duplodnaviria</taxon>
        <taxon>Heunggongvirae</taxon>
        <taxon>Uroviricota</taxon>
        <taxon>Caudoviricetes</taxon>
        <taxon>Gamtrevirus</taxon>
        <taxon>Gamtrevirus GMA3</taxon>
    </lineage>
</organism>
<evidence type="ECO:0000313" key="2">
    <source>
        <dbReference type="Proteomes" id="UP000204451"/>
    </source>
</evidence>
<protein>
    <recommendedName>
        <fullName evidence="3">Minor tail protein</fullName>
    </recommendedName>
</protein>
<dbReference type="Proteomes" id="UP000204451">
    <property type="component" value="Segment"/>
</dbReference>
<evidence type="ECO:0000313" key="1">
    <source>
        <dbReference type="EMBL" id="AKL88194.1"/>
    </source>
</evidence>
<dbReference type="KEGG" id="vg:26516888"/>
<dbReference type="OrthoDB" id="1188at10239"/>
<dbReference type="GeneID" id="26516888"/>
<dbReference type="InterPro" id="IPR013783">
    <property type="entry name" value="Ig-like_fold"/>
</dbReference>
<name>A0A0K0NKU0_9CAUD</name>
<dbReference type="Gene3D" id="2.60.40.10">
    <property type="entry name" value="Immunoglobulins"/>
    <property type="match status" value="1"/>
</dbReference>
<reference evidence="1 2" key="1">
    <citation type="journal article" date="2015" name="PLoS ONE">
        <title>Lysis to Kill: Evaluation of the Lytic Abilities, and Genomics of Nine Bacteriophages Infective for Gordonia spp. and Their Potential Use in Activated Sludge Foam Biocontrol.</title>
        <authorList>
            <person name="Dyson Z.A."/>
            <person name="Tucci J."/>
            <person name="Seviour R.J."/>
            <person name="Petrovski S."/>
        </authorList>
    </citation>
    <scope>NUCLEOTIDE SEQUENCE [LARGE SCALE GENOMIC DNA]</scope>
</reference>
<proteinExistence type="predicted"/>